<feature type="compositionally biased region" description="Basic residues" evidence="1">
    <location>
        <begin position="1"/>
        <end position="11"/>
    </location>
</feature>
<protein>
    <submittedName>
        <fullName evidence="3">Uncharacterized protein</fullName>
    </submittedName>
</protein>
<keyword evidence="2" id="KW-0472">Membrane</keyword>
<dbReference type="RefSeq" id="WP_014685852.1">
    <property type="nucleotide sequence ID" value="NC_017790.1"/>
</dbReference>
<reference evidence="3 4" key="1">
    <citation type="journal article" date="2012" name="PLoS ONE">
        <title>Genome sequence and transcriptome analysis of the radioresistant bacterium Deinococcus gobiensis: insights into the extreme environmental adaptations.</title>
        <authorList>
            <person name="Yuan M."/>
            <person name="Chen M."/>
            <person name="Zhang W."/>
            <person name="Lu W."/>
            <person name="Wang J."/>
            <person name="Yang M."/>
            <person name="Zhao P."/>
            <person name="Tang R."/>
            <person name="Li X."/>
            <person name="Hao Y."/>
            <person name="Zhou Z."/>
            <person name="Zhan Y."/>
            <person name="Yu H."/>
            <person name="Teng C."/>
            <person name="Yan Y."/>
            <person name="Ping S."/>
            <person name="Wang Y."/>
            <person name="Lin M."/>
        </authorList>
    </citation>
    <scope>NUCLEOTIDE SEQUENCE [LARGE SCALE GENOMIC DNA]</scope>
    <source>
        <strain evidence="3 4">I-0</strain>
    </source>
</reference>
<keyword evidence="4" id="KW-1185">Reference proteome</keyword>
<dbReference type="PATRIC" id="fig|745776.4.peg.2508"/>
<sequence length="59" mass="6857">MSRSRTPRRPPPRAPSARFTATGRPKRRRHAFGWFSVALRIGLVLLLLLWGLILWHRLG</sequence>
<name>H8GRX9_DEIGI</name>
<dbReference type="HOGENOM" id="CLU_2952776_0_0_0"/>
<accession>H8GRX9</accession>
<evidence type="ECO:0000256" key="2">
    <source>
        <dbReference type="SAM" id="Phobius"/>
    </source>
</evidence>
<gene>
    <name evidence="3" type="ordered locus">DGo_CA2443</name>
</gene>
<evidence type="ECO:0000313" key="3">
    <source>
        <dbReference type="EMBL" id="AFD26370.1"/>
    </source>
</evidence>
<organism evidence="3 4">
    <name type="scientific">Deinococcus gobiensis (strain DSM 21396 / JCM 16679 / CGMCC 1.7299 / I-0)</name>
    <dbReference type="NCBI Taxonomy" id="745776"/>
    <lineage>
        <taxon>Bacteria</taxon>
        <taxon>Thermotogati</taxon>
        <taxon>Deinococcota</taxon>
        <taxon>Deinococci</taxon>
        <taxon>Deinococcales</taxon>
        <taxon>Deinococcaceae</taxon>
        <taxon>Deinococcus</taxon>
    </lineage>
</organism>
<dbReference type="STRING" id="745776.DGo_CA2443"/>
<feature type="transmembrane region" description="Helical" evidence="2">
    <location>
        <begin position="32"/>
        <end position="55"/>
    </location>
</feature>
<keyword evidence="2" id="KW-1133">Transmembrane helix</keyword>
<proteinExistence type="predicted"/>
<dbReference type="Proteomes" id="UP000007575">
    <property type="component" value="Chromosome"/>
</dbReference>
<evidence type="ECO:0000256" key="1">
    <source>
        <dbReference type="SAM" id="MobiDB-lite"/>
    </source>
</evidence>
<evidence type="ECO:0000313" key="4">
    <source>
        <dbReference type="Proteomes" id="UP000007575"/>
    </source>
</evidence>
<dbReference type="EMBL" id="CP002191">
    <property type="protein sequence ID" value="AFD26370.1"/>
    <property type="molecule type" value="Genomic_DNA"/>
</dbReference>
<keyword evidence="2" id="KW-0812">Transmembrane</keyword>
<feature type="region of interest" description="Disordered" evidence="1">
    <location>
        <begin position="1"/>
        <end position="27"/>
    </location>
</feature>
<dbReference type="AlphaFoldDB" id="H8GRX9"/>
<dbReference type="KEGG" id="dgo:DGo_CA2443"/>